<evidence type="ECO:0000313" key="2">
    <source>
        <dbReference type="EMBL" id="CAA9309088.1"/>
    </source>
</evidence>
<feature type="chain" id="PRO_5026960792" description="DUF5666 domain-containing protein" evidence="1">
    <location>
        <begin position="24"/>
        <end position="114"/>
    </location>
</feature>
<evidence type="ECO:0008006" key="3">
    <source>
        <dbReference type="Google" id="ProtNLM"/>
    </source>
</evidence>
<proteinExistence type="predicted"/>
<reference evidence="2" key="1">
    <citation type="submission" date="2020-02" db="EMBL/GenBank/DDBJ databases">
        <authorList>
            <person name="Meier V. D."/>
        </authorList>
    </citation>
    <scope>NUCLEOTIDE SEQUENCE</scope>
    <source>
        <strain evidence="2">AVDCRST_MAG68</strain>
    </source>
</reference>
<keyword evidence="1" id="KW-0732">Signal</keyword>
<gene>
    <name evidence="2" type="ORF">AVDCRST_MAG68-1154</name>
</gene>
<protein>
    <recommendedName>
        <fullName evidence="3">DUF5666 domain-containing protein</fullName>
    </recommendedName>
</protein>
<accession>A0A6J4KL62</accession>
<evidence type="ECO:0000256" key="1">
    <source>
        <dbReference type="SAM" id="SignalP"/>
    </source>
</evidence>
<organism evidence="2">
    <name type="scientific">uncultured Gemmatimonadota bacterium</name>
    <dbReference type="NCBI Taxonomy" id="203437"/>
    <lineage>
        <taxon>Bacteria</taxon>
        <taxon>Pseudomonadati</taxon>
        <taxon>Gemmatimonadota</taxon>
        <taxon>environmental samples</taxon>
    </lineage>
</organism>
<name>A0A6J4KL62_9BACT</name>
<feature type="signal peptide" evidence="1">
    <location>
        <begin position="1"/>
        <end position="23"/>
    </location>
</feature>
<sequence length="114" mass="12499">MKRSSLAPLLLAAFLGACSPLFSGEDDTRDPVRVGFVSRQGDEVNGTGAVEWFGIEGGFFAIRGDDGKVYDPMNLPPGFARDGLRVRFEGRIRRDVGSIRMVGEIVELRRIALQ</sequence>
<dbReference type="PROSITE" id="PS51257">
    <property type="entry name" value="PROKAR_LIPOPROTEIN"/>
    <property type="match status" value="1"/>
</dbReference>
<dbReference type="EMBL" id="CADCTW010000062">
    <property type="protein sequence ID" value="CAA9309088.1"/>
    <property type="molecule type" value="Genomic_DNA"/>
</dbReference>
<dbReference type="AlphaFoldDB" id="A0A6J4KL62"/>